<evidence type="ECO:0000256" key="2">
    <source>
        <dbReference type="ARBA" id="ARBA00003109"/>
    </source>
</evidence>
<evidence type="ECO:0000256" key="5">
    <source>
        <dbReference type="ARBA" id="ARBA00005072"/>
    </source>
</evidence>
<dbReference type="EC" id="2.6.1.42" evidence="17"/>
<dbReference type="NCBIfam" id="NF005146">
    <property type="entry name" value="PRK06606.1"/>
    <property type="match status" value="1"/>
</dbReference>
<evidence type="ECO:0000256" key="17">
    <source>
        <dbReference type="RuleBase" id="RU364094"/>
    </source>
</evidence>
<dbReference type="SUPFAM" id="SSF56752">
    <property type="entry name" value="D-aminoacid aminotransferase-like PLP-dependent enzymes"/>
    <property type="match status" value="1"/>
</dbReference>
<evidence type="ECO:0000256" key="9">
    <source>
        <dbReference type="ARBA" id="ARBA00022679"/>
    </source>
</evidence>
<evidence type="ECO:0000256" key="8">
    <source>
        <dbReference type="ARBA" id="ARBA00022605"/>
    </source>
</evidence>
<dbReference type="InterPro" id="IPR033939">
    <property type="entry name" value="BCAT_family"/>
</dbReference>
<dbReference type="UniPathway" id="UPA00047">
    <property type="reaction ID" value="UER00058"/>
</dbReference>
<dbReference type="PROSITE" id="PS00770">
    <property type="entry name" value="AA_TRANSFER_CLASS_4"/>
    <property type="match status" value="1"/>
</dbReference>
<dbReference type="GO" id="GO:0005829">
    <property type="term" value="C:cytosol"/>
    <property type="evidence" value="ECO:0007669"/>
    <property type="project" value="TreeGrafter"/>
</dbReference>
<dbReference type="GO" id="GO:0052654">
    <property type="term" value="F:L-leucine-2-oxoglutarate transaminase activity"/>
    <property type="evidence" value="ECO:0007669"/>
    <property type="project" value="RHEA"/>
</dbReference>
<name>A0A242MD66_CABSO</name>
<dbReference type="InterPro" id="IPR018300">
    <property type="entry name" value="Aminotrans_IV_CS"/>
</dbReference>
<dbReference type="InterPro" id="IPR036038">
    <property type="entry name" value="Aminotransferase-like"/>
</dbReference>
<evidence type="ECO:0000313" key="18">
    <source>
        <dbReference type="EMBL" id="OTP69152.1"/>
    </source>
</evidence>
<evidence type="ECO:0000256" key="1">
    <source>
        <dbReference type="ARBA" id="ARBA00001933"/>
    </source>
</evidence>
<evidence type="ECO:0000256" key="7">
    <source>
        <dbReference type="ARBA" id="ARBA00022576"/>
    </source>
</evidence>
<evidence type="ECO:0000256" key="10">
    <source>
        <dbReference type="ARBA" id="ARBA00022898"/>
    </source>
</evidence>
<dbReference type="UniPathway" id="UPA00048">
    <property type="reaction ID" value="UER00073"/>
</dbReference>
<dbReference type="UniPathway" id="UPA00049">
    <property type="reaction ID" value="UER00062"/>
</dbReference>
<dbReference type="GO" id="GO:0052656">
    <property type="term" value="F:L-isoleucine-2-oxoglutarate transaminase activity"/>
    <property type="evidence" value="ECO:0007669"/>
    <property type="project" value="RHEA"/>
</dbReference>
<dbReference type="PANTHER" id="PTHR42743:SF11">
    <property type="entry name" value="AMINODEOXYCHORISMATE LYASE"/>
    <property type="match status" value="1"/>
</dbReference>
<dbReference type="InterPro" id="IPR043131">
    <property type="entry name" value="BCAT-like_N"/>
</dbReference>
<keyword evidence="7 17" id="KW-0032">Aminotransferase</keyword>
<dbReference type="InterPro" id="IPR001544">
    <property type="entry name" value="Aminotrans_IV"/>
</dbReference>
<comment type="catalytic activity">
    <reaction evidence="12 17">
        <text>L-valine + 2-oxoglutarate = 3-methyl-2-oxobutanoate + L-glutamate</text>
        <dbReference type="Rhea" id="RHEA:24813"/>
        <dbReference type="ChEBI" id="CHEBI:11851"/>
        <dbReference type="ChEBI" id="CHEBI:16810"/>
        <dbReference type="ChEBI" id="CHEBI:29985"/>
        <dbReference type="ChEBI" id="CHEBI:57762"/>
        <dbReference type="EC" id="2.6.1.42"/>
    </reaction>
</comment>
<dbReference type="Gene3D" id="3.20.10.10">
    <property type="entry name" value="D-amino Acid Aminotransferase, subunit A, domain 2"/>
    <property type="match status" value="1"/>
</dbReference>
<comment type="similarity">
    <text evidence="6 15">Belongs to the class-IV pyridoxal-phosphate-dependent aminotransferase family.</text>
</comment>
<evidence type="ECO:0000256" key="3">
    <source>
        <dbReference type="ARBA" id="ARBA00004824"/>
    </source>
</evidence>
<comment type="pathway">
    <text evidence="5 17">Amino-acid biosynthesis; L-leucine biosynthesis; L-leucine from 3-methyl-2-oxobutanoate: step 4/4.</text>
</comment>
<dbReference type="AlphaFoldDB" id="A0A242MD66"/>
<dbReference type="InterPro" id="IPR043132">
    <property type="entry name" value="BCAT-like_C"/>
</dbReference>
<comment type="pathway">
    <text evidence="3 17">Amino-acid biosynthesis; L-isoleucine biosynthesis; L-isoleucine from 2-oxobutanoate: step 4/4.</text>
</comment>
<evidence type="ECO:0000256" key="13">
    <source>
        <dbReference type="ARBA" id="ARBA00048798"/>
    </source>
</evidence>
<keyword evidence="8 17" id="KW-0028">Amino-acid biosynthesis</keyword>
<evidence type="ECO:0000256" key="12">
    <source>
        <dbReference type="ARBA" id="ARBA00048212"/>
    </source>
</evidence>
<evidence type="ECO:0000256" key="11">
    <source>
        <dbReference type="ARBA" id="ARBA00023304"/>
    </source>
</evidence>
<dbReference type="GO" id="GO:0006532">
    <property type="term" value="P:aspartate biosynthetic process"/>
    <property type="evidence" value="ECO:0007669"/>
    <property type="project" value="TreeGrafter"/>
</dbReference>
<dbReference type="NCBIfam" id="TIGR01122">
    <property type="entry name" value="ilvE_I"/>
    <property type="match status" value="1"/>
</dbReference>
<dbReference type="InterPro" id="IPR005785">
    <property type="entry name" value="B_amino_transI"/>
</dbReference>
<evidence type="ECO:0000256" key="4">
    <source>
        <dbReference type="ARBA" id="ARBA00004931"/>
    </source>
</evidence>
<dbReference type="InterPro" id="IPR050571">
    <property type="entry name" value="Class-IV_PLP-Dep_Aminotrnsfr"/>
</dbReference>
<evidence type="ECO:0000256" key="16">
    <source>
        <dbReference type="RuleBase" id="RU004516"/>
    </source>
</evidence>
<evidence type="ECO:0000256" key="15">
    <source>
        <dbReference type="RuleBase" id="RU004106"/>
    </source>
</evidence>
<comment type="caution">
    <text evidence="18">The sequence shown here is derived from an EMBL/GenBank/DDBJ whole genome shotgun (WGS) entry which is preliminary data.</text>
</comment>
<dbReference type="Proteomes" id="UP000194546">
    <property type="component" value="Unassembled WGS sequence"/>
</dbReference>
<dbReference type="EMBL" id="NBTY01000156">
    <property type="protein sequence ID" value="OTP69152.1"/>
    <property type="molecule type" value="Genomic_DNA"/>
</dbReference>
<keyword evidence="11 17" id="KW-0100">Branched-chain amino acid biosynthesis</keyword>
<dbReference type="GO" id="GO:0009099">
    <property type="term" value="P:L-valine biosynthetic process"/>
    <property type="evidence" value="ECO:0007669"/>
    <property type="project" value="UniProtKB-UniPathway"/>
</dbReference>
<evidence type="ECO:0000256" key="14">
    <source>
        <dbReference type="ARBA" id="ARBA00049229"/>
    </source>
</evidence>
<comment type="catalytic activity">
    <reaction evidence="14 17">
        <text>L-leucine + 2-oxoglutarate = 4-methyl-2-oxopentanoate + L-glutamate</text>
        <dbReference type="Rhea" id="RHEA:18321"/>
        <dbReference type="ChEBI" id="CHEBI:16810"/>
        <dbReference type="ChEBI" id="CHEBI:17865"/>
        <dbReference type="ChEBI" id="CHEBI:29985"/>
        <dbReference type="ChEBI" id="CHEBI:57427"/>
        <dbReference type="EC" id="2.6.1.42"/>
    </reaction>
</comment>
<dbReference type="GO" id="GO:0009098">
    <property type="term" value="P:L-leucine biosynthetic process"/>
    <property type="evidence" value="ECO:0007669"/>
    <property type="project" value="UniProtKB-UniPathway"/>
</dbReference>
<keyword evidence="9 17" id="KW-0808">Transferase</keyword>
<comment type="function">
    <text evidence="2 17">Acts on leucine, isoleucine and valine.</text>
</comment>
<sequence>MTVFGRLAACRICIEIRVPVHTWNRAGGPFKHVHHTRQEKRMSMADRDGKIWMDGKLIDWRDANIHVLTHTLHYGMGVFEGVRAYKTGSGTSIFRLKDHTKRLLNSAKIFQMEVPFDHATLEAAQLEVVGVNKLESCYIRPIIWVGSERLGVSAKGNTIHVAIAAWPWGAYLGDDGIAKGIRVKTSSFTRHHVNVSMVRAKASGWYVNSILANQEAITDGYDEALLLDVDGYVSEGSGENFFLVNNGKLYTPDLASCLDGITRDTVITLARDFGIPVIEKRITRDEVYTCDEAFFTGTAAEVTPIRELDNRTIGEGKRGPITEKLQSAFFDIVSGKNEKYADWLSTVK</sequence>
<comment type="cofactor">
    <cofactor evidence="1 16">
        <name>pyridoxal 5'-phosphate</name>
        <dbReference type="ChEBI" id="CHEBI:597326"/>
    </cofactor>
</comment>
<dbReference type="GO" id="GO:0009097">
    <property type="term" value="P:isoleucine biosynthetic process"/>
    <property type="evidence" value="ECO:0007669"/>
    <property type="project" value="UniProtKB-UniPathway"/>
</dbReference>
<evidence type="ECO:0000256" key="6">
    <source>
        <dbReference type="ARBA" id="ARBA00009320"/>
    </source>
</evidence>
<dbReference type="CDD" id="cd01557">
    <property type="entry name" value="BCAT_beta_family"/>
    <property type="match status" value="1"/>
</dbReference>
<gene>
    <name evidence="17" type="primary">ilvE</name>
    <name evidence="18" type="ORF">PAMC26510_27510</name>
</gene>
<organism evidence="18 19">
    <name type="scientific">Caballeronia sordidicola</name>
    <name type="common">Burkholderia sordidicola</name>
    <dbReference type="NCBI Taxonomy" id="196367"/>
    <lineage>
        <taxon>Bacteria</taxon>
        <taxon>Pseudomonadati</taxon>
        <taxon>Pseudomonadota</taxon>
        <taxon>Betaproteobacteria</taxon>
        <taxon>Burkholderiales</taxon>
        <taxon>Burkholderiaceae</taxon>
        <taxon>Caballeronia</taxon>
    </lineage>
</organism>
<evidence type="ECO:0000313" key="19">
    <source>
        <dbReference type="Proteomes" id="UP000194546"/>
    </source>
</evidence>
<accession>A0A242MD66</accession>
<keyword evidence="10 16" id="KW-0663">Pyridoxal phosphate</keyword>
<proteinExistence type="inferred from homology"/>
<comment type="pathway">
    <text evidence="4 17">Amino-acid biosynthesis; L-valine biosynthesis; L-valine from pyruvate: step 4/4.</text>
</comment>
<dbReference type="Pfam" id="PF01063">
    <property type="entry name" value="Aminotran_4"/>
    <property type="match status" value="1"/>
</dbReference>
<dbReference type="Gene3D" id="3.30.470.10">
    <property type="match status" value="1"/>
</dbReference>
<protein>
    <recommendedName>
        <fullName evidence="17">Branched-chain-amino-acid aminotransferase</fullName>
        <shortName evidence="17">BCAT</shortName>
        <ecNumber evidence="17">2.6.1.42</ecNumber>
    </recommendedName>
</protein>
<dbReference type="GO" id="GO:0052655">
    <property type="term" value="F:L-valine-2-oxoglutarate transaminase activity"/>
    <property type="evidence" value="ECO:0007669"/>
    <property type="project" value="RHEA"/>
</dbReference>
<comment type="catalytic activity">
    <reaction evidence="13 17">
        <text>L-isoleucine + 2-oxoglutarate = (S)-3-methyl-2-oxopentanoate + L-glutamate</text>
        <dbReference type="Rhea" id="RHEA:24801"/>
        <dbReference type="ChEBI" id="CHEBI:16810"/>
        <dbReference type="ChEBI" id="CHEBI:29985"/>
        <dbReference type="ChEBI" id="CHEBI:35146"/>
        <dbReference type="ChEBI" id="CHEBI:58045"/>
        <dbReference type="EC" id="2.6.1.42"/>
    </reaction>
</comment>
<dbReference type="FunFam" id="3.20.10.10:FF:000001">
    <property type="entry name" value="Branched-chain-amino-acid aminotransferase"/>
    <property type="match status" value="1"/>
</dbReference>
<dbReference type="PANTHER" id="PTHR42743">
    <property type="entry name" value="AMINO-ACID AMINOTRANSFERASE"/>
    <property type="match status" value="1"/>
</dbReference>
<reference evidence="18 19" key="1">
    <citation type="submission" date="2017-03" db="EMBL/GenBank/DDBJ databases">
        <title>Genome analysis of strain PAMC 26510.</title>
        <authorList>
            <person name="Oh H.-M."/>
            <person name="Yang J.-A."/>
        </authorList>
    </citation>
    <scope>NUCLEOTIDE SEQUENCE [LARGE SCALE GENOMIC DNA]</scope>
    <source>
        <strain evidence="18 19">PAMC 26510</strain>
    </source>
</reference>